<dbReference type="PANTHER" id="PTHR47708:SF2">
    <property type="entry name" value="SI:CH73-132F6.5"/>
    <property type="match status" value="1"/>
</dbReference>
<reference evidence="3 4" key="1">
    <citation type="submission" date="2019-03" db="EMBL/GenBank/DDBJ databases">
        <title>Genomic Encyclopedia of Type Strains, Phase IV (KMG-IV): sequencing the most valuable type-strain genomes for metagenomic binning, comparative biology and taxonomic classification.</title>
        <authorList>
            <person name="Goeker M."/>
        </authorList>
    </citation>
    <scope>NUCLEOTIDE SEQUENCE [LARGE SCALE GENOMIC DNA]</scope>
    <source>
        <strain evidence="3 4">DSM 25903</strain>
    </source>
</reference>
<organism evidence="3 4">
    <name type="scientific">Enterovirga rhinocerotis</name>
    <dbReference type="NCBI Taxonomy" id="1339210"/>
    <lineage>
        <taxon>Bacteria</taxon>
        <taxon>Pseudomonadati</taxon>
        <taxon>Pseudomonadota</taxon>
        <taxon>Alphaproteobacteria</taxon>
        <taxon>Hyphomicrobiales</taxon>
        <taxon>Methylobacteriaceae</taxon>
        <taxon>Enterovirga</taxon>
    </lineage>
</organism>
<evidence type="ECO:0000259" key="1">
    <source>
        <dbReference type="Pfam" id="PF07287"/>
    </source>
</evidence>
<feature type="domain" description="Acyclic terpene utilisation N-terminal" evidence="1">
    <location>
        <begin position="131"/>
        <end position="577"/>
    </location>
</feature>
<dbReference type="EMBL" id="SNZR01000015">
    <property type="protein sequence ID" value="TDR88187.1"/>
    <property type="molecule type" value="Genomic_DNA"/>
</dbReference>
<gene>
    <name evidence="3" type="ORF">EV668_4059</name>
</gene>
<name>A0A4R7BVF8_9HYPH</name>
<evidence type="ECO:0000313" key="4">
    <source>
        <dbReference type="Proteomes" id="UP000295122"/>
    </source>
</evidence>
<dbReference type="Pfam" id="PF07287">
    <property type="entry name" value="AtuA"/>
    <property type="match status" value="1"/>
</dbReference>
<dbReference type="RefSeq" id="WP_342636843.1">
    <property type="nucleotide sequence ID" value="NZ_SNZR01000015.1"/>
</dbReference>
<feature type="domain" description="AtuA-like ferredoxin-fold" evidence="2">
    <location>
        <begin position="7"/>
        <end position="104"/>
    </location>
</feature>
<proteinExistence type="predicted"/>
<dbReference type="AlphaFoldDB" id="A0A4R7BVF8"/>
<accession>A0A4R7BVF8</accession>
<dbReference type="PANTHER" id="PTHR47708">
    <property type="match status" value="1"/>
</dbReference>
<keyword evidence="4" id="KW-1185">Reference proteome</keyword>
<sequence length="586" mass="63174">MTDDIVLLREIAHSRSGEKGNSSMISVIAYDEGDYDLLRRQVTVEAVRAVFGPITKGAITRHEAPGLGALNFVLEEVLEGGRSRTLAFEESGKALSSLMLTLPIRVPASRRRAKTAAAPLAPPRRRSGKSIRLGSATAWSRDRFEPASDLLERAGLDYLCFETMSEVTMSAAQAARIEDASAPLYDPYLVARMAPILRQAKTQGVRIISNQGWLDPVGAARRLVELAEELGLDDLRIAAVEGGILTDRITEIGATFTETGRSVGESRDAVVSAEAYMGAAGIVEALANGADVVLTTRVADGCLYLGPLMHEFGWSPDDHERMARGMIIGHLMECGAQICGGYFADPGFKEVPGLADLGNPIAEVAEDWAILSKLPGSGGSLTPATCKEQLLYEVGDPAAYYCPDCVADLTGVRFEQVAPDEVEVAIDLSGSRVRPPTLKVLVGLREGFMTEEMVIFAGPGALRRAQATQALLEERFRKIDLKADDLRFDYLGLNAVHREATPPSDTEPYEVILRVALRTSSRAEADKLRREIDPLAVNGLSGTGKWATSSPGSRVRPVVGLNSCLVDRSIVPTRVTMMRSSAKEHA</sequence>
<evidence type="ECO:0000313" key="3">
    <source>
        <dbReference type="EMBL" id="TDR88187.1"/>
    </source>
</evidence>
<protein>
    <submittedName>
        <fullName evidence="3">Uncharacterized protein DUF1446</fullName>
    </submittedName>
</protein>
<evidence type="ECO:0000259" key="2">
    <source>
        <dbReference type="Pfam" id="PF23544"/>
    </source>
</evidence>
<dbReference type="InterPro" id="IPR010839">
    <property type="entry name" value="AtuA_N"/>
</dbReference>
<comment type="caution">
    <text evidence="3">The sequence shown here is derived from an EMBL/GenBank/DDBJ whole genome shotgun (WGS) entry which is preliminary data.</text>
</comment>
<dbReference type="InterPro" id="IPR056362">
    <property type="entry name" value="AtuA-like_ferredoxin_dom"/>
</dbReference>
<dbReference type="Pfam" id="PF23544">
    <property type="entry name" value="AtuA_ferredoxin"/>
    <property type="match status" value="1"/>
</dbReference>
<dbReference type="Proteomes" id="UP000295122">
    <property type="component" value="Unassembled WGS sequence"/>
</dbReference>